<protein>
    <recommendedName>
        <fullName evidence="2">Glycosyltransferase 2-like domain-containing protein</fullName>
    </recommendedName>
</protein>
<dbReference type="Gene3D" id="3.40.50.2000">
    <property type="entry name" value="Glycogen Phosphorylase B"/>
    <property type="match status" value="1"/>
</dbReference>
<name>A0A2P2C6P0_9ZZZZ</name>
<dbReference type="EMBL" id="CZKB01000005">
    <property type="protein sequence ID" value="CUR57641.1"/>
    <property type="molecule type" value="Genomic_DNA"/>
</dbReference>
<feature type="domain" description="Glycosyltransferase 2-like" evidence="2">
    <location>
        <begin position="6"/>
        <end position="133"/>
    </location>
</feature>
<feature type="compositionally biased region" description="Low complexity" evidence="1">
    <location>
        <begin position="694"/>
        <end position="703"/>
    </location>
</feature>
<evidence type="ECO:0000259" key="2">
    <source>
        <dbReference type="Pfam" id="PF00535"/>
    </source>
</evidence>
<dbReference type="InterPro" id="IPR029044">
    <property type="entry name" value="Nucleotide-diphossugar_trans"/>
</dbReference>
<dbReference type="InterPro" id="IPR001173">
    <property type="entry name" value="Glyco_trans_2-like"/>
</dbReference>
<dbReference type="PANTHER" id="PTHR22916">
    <property type="entry name" value="GLYCOSYLTRANSFERASE"/>
    <property type="match status" value="1"/>
</dbReference>
<dbReference type="AlphaFoldDB" id="A0A2P2C6P0"/>
<dbReference type="SUPFAM" id="SSF53448">
    <property type="entry name" value="Nucleotide-diphospho-sugar transferases"/>
    <property type="match status" value="1"/>
</dbReference>
<dbReference type="Pfam" id="PF00535">
    <property type="entry name" value="Glycos_transf_2"/>
    <property type="match status" value="1"/>
</dbReference>
<feature type="region of interest" description="Disordered" evidence="1">
    <location>
        <begin position="694"/>
        <end position="724"/>
    </location>
</feature>
<dbReference type="SUPFAM" id="SSF53756">
    <property type="entry name" value="UDP-Glycosyltransferase/glycogen phosphorylase"/>
    <property type="match status" value="1"/>
</dbReference>
<evidence type="ECO:0000313" key="3">
    <source>
        <dbReference type="EMBL" id="CUR57641.1"/>
    </source>
</evidence>
<dbReference type="CDD" id="cd00761">
    <property type="entry name" value="Glyco_tranf_GTA_type"/>
    <property type="match status" value="1"/>
</dbReference>
<dbReference type="PANTHER" id="PTHR22916:SF3">
    <property type="entry name" value="UDP-GLCNAC:BETAGAL BETA-1,3-N-ACETYLGLUCOSAMINYLTRANSFERASE-LIKE PROTEIN 1"/>
    <property type="match status" value="1"/>
</dbReference>
<reference evidence="3" key="1">
    <citation type="submission" date="2015-08" db="EMBL/GenBank/DDBJ databases">
        <authorList>
            <person name="Babu N.S."/>
            <person name="Beckwith C.J."/>
            <person name="Beseler K.G."/>
            <person name="Brison A."/>
            <person name="Carone J.V."/>
            <person name="Caskin T.P."/>
            <person name="Diamond M."/>
            <person name="Durham M.E."/>
            <person name="Foxe J.M."/>
            <person name="Go M."/>
            <person name="Henderson B.A."/>
            <person name="Jones I.B."/>
            <person name="McGettigan J.A."/>
            <person name="Micheletti S.J."/>
            <person name="Nasrallah M.E."/>
            <person name="Ortiz D."/>
            <person name="Piller C.R."/>
            <person name="Privatt S.R."/>
            <person name="Schneider S.L."/>
            <person name="Sharp S."/>
            <person name="Smith T.C."/>
            <person name="Stanton J.D."/>
            <person name="Ullery H.E."/>
            <person name="Wilson R.J."/>
            <person name="Serrano M.G."/>
            <person name="Buck G."/>
            <person name="Lee V."/>
            <person name="Wang Y."/>
            <person name="Carvalho R."/>
            <person name="Voegtly L."/>
            <person name="Shi R."/>
            <person name="Duckworth R."/>
            <person name="Johnson A."/>
            <person name="Loviza R."/>
            <person name="Walstead R."/>
            <person name="Shah Z."/>
            <person name="Kiflezghi M."/>
            <person name="Wade K."/>
            <person name="Ball S.L."/>
            <person name="Bradley K.W."/>
            <person name="Asai D.J."/>
            <person name="Bowman C.A."/>
            <person name="Russell D.A."/>
            <person name="Pope W.H."/>
            <person name="Jacobs-Sera D."/>
            <person name="Hendrix R.W."/>
            <person name="Hatfull G.F."/>
        </authorList>
    </citation>
    <scope>NUCLEOTIDE SEQUENCE</scope>
</reference>
<organism evidence="3">
    <name type="scientific">metagenome</name>
    <dbReference type="NCBI Taxonomy" id="256318"/>
    <lineage>
        <taxon>unclassified sequences</taxon>
        <taxon>metagenomes</taxon>
    </lineage>
</organism>
<accession>A0A2P2C6P0</accession>
<evidence type="ECO:0000256" key="1">
    <source>
        <dbReference type="SAM" id="MobiDB-lite"/>
    </source>
</evidence>
<dbReference type="Pfam" id="PF13692">
    <property type="entry name" value="Glyco_trans_1_4"/>
    <property type="match status" value="1"/>
</dbReference>
<dbReference type="GO" id="GO:0016758">
    <property type="term" value="F:hexosyltransferase activity"/>
    <property type="evidence" value="ECO:0007669"/>
    <property type="project" value="UniProtKB-ARBA"/>
</dbReference>
<sequence length="724" mass="79679">MSVVVSVVMPVHNIDPRLLRSSVASVLALDERVELVVVDDGSDVAATMDELTSLTAAGGRVRVVRQSNAGVAAARNTGISHAVGTFVSFLDPDDQFLPRNVTVVLDDLETESRDLIVCSARGVSWDGTKVEHYRVGSDGPISARELLSDLLSLYRRGRVSSAFVLGVPWAKFVRRSFLTENSLYFDDTLVKRSDAEWMIRVLRKCEAAQVHDVSVVDYRMDVPGNISRRFRRDVPASLTHIGRRAAAIDEVRPSTRQLYQLELVKDAVNTFFTHPDATGGDAGRSAYSAFRAQFDVPWSLLLGGHLRGAGAPRLAFFVAIAAGWYWPVGVLRTWKRVRQRGRDLRELPLLARLRGSSGAIEAASVRTRVMLSEPMPHQNAFIDLLAASVPDPFEVVGFDWRRAIVGRFQIFHLQWPEALFRSERTSRRAVKAVLVLALGARLRTRRIKVAWTVHNLAPHEELTWYENKLFTWLTSAVDRKVYLSPHPDDPTGQIVPHGHYRDRYAVSNAPRSSHPVEVLYFGNVRPYKGLEALIHAFKGLPSSRAVLRVCGHPVSSEYGQELLELTGTTQNIVMDLDFVDHADVPDLFAVSTLVVLPYTQIYNSGVLMLGLSLGRPVLVRESPATRIVAEAIGGDWVQLFDGELTPDLLDAALNRAELIDAGSSPDLAAFEWSAIGRSYATVYRSVLAGEAAAPAVEAADTPASPVPGMDGEQRASSDETGLGQ</sequence>
<proteinExistence type="predicted"/>
<dbReference type="Gene3D" id="3.90.550.10">
    <property type="entry name" value="Spore Coat Polysaccharide Biosynthesis Protein SpsA, Chain A"/>
    <property type="match status" value="1"/>
</dbReference>
<gene>
    <name evidence="3" type="ORF">NOCA1130138</name>
</gene>